<evidence type="ECO:0000256" key="1">
    <source>
        <dbReference type="ARBA" id="ARBA00004429"/>
    </source>
</evidence>
<evidence type="ECO:0000256" key="10">
    <source>
        <dbReference type="RuleBase" id="RU367149"/>
    </source>
</evidence>
<keyword evidence="3 10" id="KW-0813">Transport</keyword>
<sequence>MNKTVGSTLLVAGTMIGAGMLAMPLTSAGIGFGFTLVLLLGLWALLTFSALLFVELYQTAESDAGIGTLAEQYFGKAGRIIATAVLIIFLYALIAAYISGGGSLLKDLLPESFGDKVSVLLFTVIFGSFIVIGTHSVDKINRVLFFVMLAAFAVVLSLMLPEIKFDNLMATPIDKALIISASPVFFTAFGFHGSIPSLNKYLDGNVKALRFSILVGSAITLCAYILWQLSTHGLLTQNEFLQILKEDATLNGLVKATFAITGSNVIASAVKLFSTLALITSFLGVGLGLLECIEDLLKRSFNVTAGRISLGLLTFIPPLVFALFYPEGFILALGYAGQMFAFYAVVLPVSLVWKARRTHTNLPYKVWGGNLTLIIVLVLGITITSIPFAIRAGYLPFVVG</sequence>
<dbReference type="GO" id="GO:0015173">
    <property type="term" value="F:aromatic amino acid transmembrane transporter activity"/>
    <property type="evidence" value="ECO:0007669"/>
    <property type="project" value="UniProtKB-UniRule"/>
</dbReference>
<keyword evidence="9 10" id="KW-0472">Membrane</keyword>
<keyword evidence="7 10" id="KW-0029">Amino-acid transport</keyword>
<dbReference type="InterPro" id="IPR013059">
    <property type="entry name" value="Trp_tyr_transpt"/>
</dbReference>
<keyword evidence="5 10" id="KW-0997">Cell inner membrane</keyword>
<reference evidence="11 12" key="1">
    <citation type="journal article" date="2007" name="Genome Biol.">
        <title>Characterization and modeling of the Haemophilus influenzae core and supragenomes based on the complete genomic sequences of Rd and 12 clinical nontypeable strains.</title>
        <authorList>
            <person name="Hogg J.S."/>
            <person name="Hu F.Z."/>
            <person name="Janto B."/>
            <person name="Boissy R."/>
            <person name="Hayes J."/>
            <person name="Keefe R."/>
            <person name="Post J.C."/>
            <person name="Ehrlich G.D."/>
        </authorList>
    </citation>
    <scope>NUCLEOTIDE SEQUENCE [LARGE SCALE GENOMIC DNA]</scope>
    <source>
        <strain evidence="11 12">R3021</strain>
    </source>
</reference>
<dbReference type="AlphaFoldDB" id="A4N2I7"/>
<organism evidence="11 12">
    <name type="scientific">Haemophilus influenzae R3021</name>
    <dbReference type="NCBI Taxonomy" id="375432"/>
    <lineage>
        <taxon>Bacteria</taxon>
        <taxon>Pseudomonadati</taxon>
        <taxon>Pseudomonadota</taxon>
        <taxon>Gammaproteobacteria</taxon>
        <taxon>Pasteurellales</taxon>
        <taxon>Pasteurellaceae</taxon>
        <taxon>Haemophilus</taxon>
    </lineage>
</organism>
<comment type="function">
    <text evidence="10">Involved in transporting aromatic amino acids across the cytoplasmic membrane.</text>
</comment>
<comment type="caution">
    <text evidence="10">Lacks conserved residue(s) required for the propagation of feature annotation.</text>
</comment>
<feature type="transmembrane region" description="Helical" evidence="10">
    <location>
        <begin position="118"/>
        <end position="136"/>
    </location>
</feature>
<evidence type="ECO:0000256" key="9">
    <source>
        <dbReference type="ARBA" id="ARBA00023136"/>
    </source>
</evidence>
<evidence type="ECO:0000313" key="12">
    <source>
        <dbReference type="Proteomes" id="UP000003798"/>
    </source>
</evidence>
<comment type="similarity">
    <text evidence="2 10">Belongs to the amino acid/polyamine transporter 2 family. Mtr/TnaB/TyrP permease subfamily.</text>
</comment>
<feature type="transmembrane region" description="Helical" evidence="10">
    <location>
        <begin position="176"/>
        <end position="196"/>
    </location>
</feature>
<feature type="transmembrane region" description="Helical" evidence="10">
    <location>
        <begin position="330"/>
        <end position="355"/>
    </location>
</feature>
<accession>A4N2I7</accession>
<evidence type="ECO:0000256" key="8">
    <source>
        <dbReference type="ARBA" id="ARBA00022989"/>
    </source>
</evidence>
<dbReference type="Proteomes" id="UP000003798">
    <property type="component" value="Unassembled WGS sequence"/>
</dbReference>
<feature type="transmembrane region" description="Helical" evidence="10">
    <location>
        <begin position="38"/>
        <end position="57"/>
    </location>
</feature>
<evidence type="ECO:0000313" key="11">
    <source>
        <dbReference type="EMBL" id="EDJ91514.1"/>
    </source>
</evidence>
<keyword evidence="6 10" id="KW-0812">Transmembrane</keyword>
<feature type="transmembrane region" description="Helical" evidence="10">
    <location>
        <begin position="77"/>
        <end position="98"/>
    </location>
</feature>
<keyword evidence="8 10" id="KW-1133">Transmembrane helix</keyword>
<keyword evidence="4 10" id="KW-1003">Cell membrane</keyword>
<dbReference type="InterPro" id="IPR018227">
    <property type="entry name" value="Amino_acid_transport_2"/>
</dbReference>
<dbReference type="Pfam" id="PF03222">
    <property type="entry name" value="Trp_Tyr_perm"/>
    <property type="match status" value="1"/>
</dbReference>
<dbReference type="InterPro" id="IPR013061">
    <property type="entry name" value="Trp/try_permease_CS"/>
</dbReference>
<dbReference type="EMBL" id="AAZE01000002">
    <property type="protein sequence ID" value="EDJ91514.1"/>
    <property type="molecule type" value="Genomic_DNA"/>
</dbReference>
<evidence type="ECO:0000256" key="5">
    <source>
        <dbReference type="ARBA" id="ARBA00022519"/>
    </source>
</evidence>
<comment type="subcellular location">
    <subcellularLocation>
        <location evidence="1 10">Cell inner membrane</location>
        <topology evidence="1 10">Multi-pass membrane protein</topology>
    </subcellularLocation>
</comment>
<feature type="transmembrane region" description="Helical" evidence="10">
    <location>
        <begin position="272"/>
        <end position="293"/>
    </location>
</feature>
<dbReference type="NCBIfam" id="TIGR00837">
    <property type="entry name" value="araaP"/>
    <property type="match status" value="1"/>
</dbReference>
<evidence type="ECO:0000256" key="2">
    <source>
        <dbReference type="ARBA" id="ARBA00005452"/>
    </source>
</evidence>
<evidence type="ECO:0000256" key="6">
    <source>
        <dbReference type="ARBA" id="ARBA00022692"/>
    </source>
</evidence>
<dbReference type="Gene3D" id="1.20.1740.10">
    <property type="entry name" value="Amino acid/polyamine transporter I"/>
    <property type="match status" value="1"/>
</dbReference>
<feature type="transmembrane region" description="Helical" evidence="10">
    <location>
        <begin position="367"/>
        <end position="390"/>
    </location>
</feature>
<feature type="transmembrane region" description="Helical" evidence="10">
    <location>
        <begin position="208"/>
        <end position="227"/>
    </location>
</feature>
<protein>
    <recommendedName>
        <fullName evidence="10">Aromatic amino acid permease</fullName>
    </recommendedName>
</protein>
<dbReference type="GO" id="GO:0005886">
    <property type="term" value="C:plasma membrane"/>
    <property type="evidence" value="ECO:0007669"/>
    <property type="project" value="UniProtKB-SubCell"/>
</dbReference>
<feature type="transmembrane region" description="Helical" evidence="10">
    <location>
        <begin position="143"/>
        <end position="161"/>
    </location>
</feature>
<dbReference type="GO" id="GO:0003333">
    <property type="term" value="P:amino acid transmembrane transport"/>
    <property type="evidence" value="ECO:0007669"/>
    <property type="project" value="InterPro"/>
</dbReference>
<evidence type="ECO:0000256" key="3">
    <source>
        <dbReference type="ARBA" id="ARBA00022448"/>
    </source>
</evidence>
<dbReference type="PRINTS" id="PR00166">
    <property type="entry name" value="AROAAPRMEASE"/>
</dbReference>
<dbReference type="PANTHER" id="PTHR46997">
    <property type="entry name" value="LOW AFFINITY TRYPTOPHAN PERMEASE-RELATED"/>
    <property type="match status" value="1"/>
</dbReference>
<evidence type="ECO:0000256" key="7">
    <source>
        <dbReference type="ARBA" id="ARBA00022970"/>
    </source>
</evidence>
<name>A4N2I7_HAEIF</name>
<proteinExistence type="inferred from homology"/>
<gene>
    <name evidence="11" type="ORF">CGSHi22421_07082</name>
</gene>
<feature type="transmembrane region" description="Helical" evidence="10">
    <location>
        <begin position="305"/>
        <end position="324"/>
    </location>
</feature>
<evidence type="ECO:0000256" key="4">
    <source>
        <dbReference type="ARBA" id="ARBA00022475"/>
    </source>
</evidence>
<dbReference type="PANTHER" id="PTHR46997:SF2">
    <property type="entry name" value="TYROSINE-SPECIFIC TRANSPORT SYSTEM"/>
    <property type="match status" value="1"/>
</dbReference>
<dbReference type="PROSITE" id="PS00594">
    <property type="entry name" value="AROMATIC_AA_PERMEASE_1"/>
    <property type="match status" value="1"/>
</dbReference>